<keyword evidence="7" id="KW-1185">Reference proteome</keyword>
<evidence type="ECO:0000256" key="4">
    <source>
        <dbReference type="PROSITE-ProRule" id="PRU00335"/>
    </source>
</evidence>
<feature type="DNA-binding region" description="H-T-H motif" evidence="4">
    <location>
        <begin position="37"/>
        <end position="56"/>
    </location>
</feature>
<organism evidence="6 7">
    <name type="scientific">Ornithinimicrobium humiphilum</name>
    <dbReference type="NCBI Taxonomy" id="125288"/>
    <lineage>
        <taxon>Bacteria</taxon>
        <taxon>Bacillati</taxon>
        <taxon>Actinomycetota</taxon>
        <taxon>Actinomycetes</taxon>
        <taxon>Micrococcales</taxon>
        <taxon>Ornithinimicrobiaceae</taxon>
        <taxon>Ornithinimicrobium</taxon>
    </lineage>
</organism>
<dbReference type="PANTHER" id="PTHR30055">
    <property type="entry name" value="HTH-TYPE TRANSCRIPTIONAL REGULATOR RUTR"/>
    <property type="match status" value="1"/>
</dbReference>
<gene>
    <name evidence="6" type="ORF">FB476_2600</name>
</gene>
<dbReference type="GO" id="GO:0003700">
    <property type="term" value="F:DNA-binding transcription factor activity"/>
    <property type="evidence" value="ECO:0007669"/>
    <property type="project" value="TreeGrafter"/>
</dbReference>
<evidence type="ECO:0000313" key="6">
    <source>
        <dbReference type="EMBL" id="TQM97677.1"/>
    </source>
</evidence>
<evidence type="ECO:0000256" key="1">
    <source>
        <dbReference type="ARBA" id="ARBA00023015"/>
    </source>
</evidence>
<keyword evidence="1" id="KW-0805">Transcription regulation</keyword>
<dbReference type="Gene3D" id="1.10.357.10">
    <property type="entry name" value="Tetracycline Repressor, domain 2"/>
    <property type="match status" value="1"/>
</dbReference>
<keyword evidence="3" id="KW-0804">Transcription</keyword>
<evidence type="ECO:0000313" key="7">
    <source>
        <dbReference type="Proteomes" id="UP000315133"/>
    </source>
</evidence>
<dbReference type="InterPro" id="IPR001647">
    <property type="entry name" value="HTH_TetR"/>
</dbReference>
<name>A0A543KRH5_9MICO</name>
<accession>A0A543KRH5</accession>
<dbReference type="SUPFAM" id="SSF46689">
    <property type="entry name" value="Homeodomain-like"/>
    <property type="match status" value="1"/>
</dbReference>
<evidence type="ECO:0000256" key="3">
    <source>
        <dbReference type="ARBA" id="ARBA00023163"/>
    </source>
</evidence>
<evidence type="ECO:0000256" key="2">
    <source>
        <dbReference type="ARBA" id="ARBA00023125"/>
    </source>
</evidence>
<reference evidence="6 7" key="1">
    <citation type="submission" date="2019-06" db="EMBL/GenBank/DDBJ databases">
        <title>Sequencing the genomes of 1000 actinobacteria strains.</title>
        <authorList>
            <person name="Klenk H.-P."/>
        </authorList>
    </citation>
    <scope>NUCLEOTIDE SEQUENCE [LARGE SCALE GENOMIC DNA]</scope>
    <source>
        <strain evidence="6 7">DSM 12362</strain>
    </source>
</reference>
<dbReference type="Pfam" id="PF00440">
    <property type="entry name" value="TetR_N"/>
    <property type="match status" value="1"/>
</dbReference>
<dbReference type="AlphaFoldDB" id="A0A543KRH5"/>
<keyword evidence="2 4" id="KW-0238">DNA-binding</keyword>
<dbReference type="EMBL" id="VFPU01000001">
    <property type="protein sequence ID" value="TQM97677.1"/>
    <property type="molecule type" value="Genomic_DNA"/>
</dbReference>
<dbReference type="OrthoDB" id="8688418at2"/>
<protein>
    <submittedName>
        <fullName evidence="6">TetR family transcriptional regulator</fullName>
    </submittedName>
</protein>
<sequence length="210" mass="22505">MTQTTVSRRELNKVRTRESIITALRELVGERPVDQVTVDQIAATAGVSRRTFFNYFSGVPAVISEVIGAGTERLVEALGPLDEGTSPVEQVRALLRRVSLPGELLDWLAVLNLHATDRHASESLLALERSIWADKGAWLQHELTSRLPAGTDDLYVATLATTIMGCFAAAEQSWLAGRAPGAPVDATAVAAFHGELDRALAHASAGWAAP</sequence>
<dbReference type="RefSeq" id="WP_141819413.1">
    <property type="nucleotide sequence ID" value="NZ_BAAAIL010000001.1"/>
</dbReference>
<dbReference type="PROSITE" id="PS50977">
    <property type="entry name" value="HTH_TETR_2"/>
    <property type="match status" value="1"/>
</dbReference>
<evidence type="ECO:0000259" key="5">
    <source>
        <dbReference type="PROSITE" id="PS50977"/>
    </source>
</evidence>
<proteinExistence type="predicted"/>
<dbReference type="PANTHER" id="PTHR30055:SF234">
    <property type="entry name" value="HTH-TYPE TRANSCRIPTIONAL REGULATOR BETI"/>
    <property type="match status" value="1"/>
</dbReference>
<comment type="caution">
    <text evidence="6">The sequence shown here is derived from an EMBL/GenBank/DDBJ whole genome shotgun (WGS) entry which is preliminary data.</text>
</comment>
<dbReference type="InterPro" id="IPR009057">
    <property type="entry name" value="Homeodomain-like_sf"/>
</dbReference>
<dbReference type="GO" id="GO:0000976">
    <property type="term" value="F:transcription cis-regulatory region binding"/>
    <property type="evidence" value="ECO:0007669"/>
    <property type="project" value="TreeGrafter"/>
</dbReference>
<dbReference type="Proteomes" id="UP000315133">
    <property type="component" value="Unassembled WGS sequence"/>
</dbReference>
<feature type="domain" description="HTH tetR-type" evidence="5">
    <location>
        <begin position="14"/>
        <end position="74"/>
    </location>
</feature>
<dbReference type="InterPro" id="IPR050109">
    <property type="entry name" value="HTH-type_TetR-like_transc_reg"/>
</dbReference>